<dbReference type="EMBL" id="BGPR01002826">
    <property type="protein sequence ID" value="GBM79536.1"/>
    <property type="molecule type" value="Genomic_DNA"/>
</dbReference>
<sequence>MGANAPLSRNTVRYSSVTRPCSITFRMNFREVFLPSLHIYLISSIPQSAEKCSTCPKFLRTSARSDPRVGSVRKQYAIPLGRRKSRDPKKDFPRDHSDRPLCTATNSAFLSKNPKTTFSSLAI</sequence>
<gene>
    <name evidence="2" type="ORF">AVEN_64491_1</name>
</gene>
<feature type="non-terminal residue" evidence="2">
    <location>
        <position position="123"/>
    </location>
</feature>
<protein>
    <submittedName>
        <fullName evidence="2">Uncharacterized protein</fullName>
    </submittedName>
</protein>
<evidence type="ECO:0000313" key="3">
    <source>
        <dbReference type="Proteomes" id="UP000499080"/>
    </source>
</evidence>
<feature type="region of interest" description="Disordered" evidence="1">
    <location>
        <begin position="69"/>
        <end position="100"/>
    </location>
</feature>
<reference evidence="2 3" key="1">
    <citation type="journal article" date="2019" name="Sci. Rep.">
        <title>Orb-weaving spider Araneus ventricosus genome elucidates the spidroin gene catalogue.</title>
        <authorList>
            <person name="Kono N."/>
            <person name="Nakamura H."/>
            <person name="Ohtoshi R."/>
            <person name="Moran D.A.P."/>
            <person name="Shinohara A."/>
            <person name="Yoshida Y."/>
            <person name="Fujiwara M."/>
            <person name="Mori M."/>
            <person name="Tomita M."/>
            <person name="Arakawa K."/>
        </authorList>
    </citation>
    <scope>NUCLEOTIDE SEQUENCE [LARGE SCALE GENOMIC DNA]</scope>
</reference>
<proteinExistence type="predicted"/>
<evidence type="ECO:0000256" key="1">
    <source>
        <dbReference type="SAM" id="MobiDB-lite"/>
    </source>
</evidence>
<dbReference type="Proteomes" id="UP000499080">
    <property type="component" value="Unassembled WGS sequence"/>
</dbReference>
<keyword evidence="3" id="KW-1185">Reference proteome</keyword>
<dbReference type="AlphaFoldDB" id="A0A4Y2IRG5"/>
<feature type="compositionally biased region" description="Basic and acidic residues" evidence="1">
    <location>
        <begin position="88"/>
        <end position="99"/>
    </location>
</feature>
<name>A0A4Y2IRG5_ARAVE</name>
<accession>A0A4Y2IRG5</accession>
<organism evidence="2 3">
    <name type="scientific">Araneus ventricosus</name>
    <name type="common">Orbweaver spider</name>
    <name type="synonym">Epeira ventricosa</name>
    <dbReference type="NCBI Taxonomy" id="182803"/>
    <lineage>
        <taxon>Eukaryota</taxon>
        <taxon>Metazoa</taxon>
        <taxon>Ecdysozoa</taxon>
        <taxon>Arthropoda</taxon>
        <taxon>Chelicerata</taxon>
        <taxon>Arachnida</taxon>
        <taxon>Araneae</taxon>
        <taxon>Araneomorphae</taxon>
        <taxon>Entelegynae</taxon>
        <taxon>Araneoidea</taxon>
        <taxon>Araneidae</taxon>
        <taxon>Araneus</taxon>
    </lineage>
</organism>
<comment type="caution">
    <text evidence="2">The sequence shown here is derived from an EMBL/GenBank/DDBJ whole genome shotgun (WGS) entry which is preliminary data.</text>
</comment>
<evidence type="ECO:0000313" key="2">
    <source>
        <dbReference type="EMBL" id="GBM79536.1"/>
    </source>
</evidence>